<feature type="binding site" evidence="6">
    <location>
        <begin position="205"/>
        <end position="208"/>
    </location>
    <ligand>
        <name>substrate</name>
    </ligand>
</feature>
<proteinExistence type="predicted"/>
<dbReference type="Proteomes" id="UP000293369">
    <property type="component" value="Unassembled WGS sequence"/>
</dbReference>
<evidence type="ECO:0000256" key="4">
    <source>
        <dbReference type="ARBA" id="ARBA00069124"/>
    </source>
</evidence>
<evidence type="ECO:0000256" key="2">
    <source>
        <dbReference type="ARBA" id="ARBA00022801"/>
    </source>
</evidence>
<evidence type="ECO:0000313" key="8">
    <source>
        <dbReference type="EMBL" id="RZI30566.1"/>
    </source>
</evidence>
<gene>
    <name evidence="8" type="ORF">EUX57_17125</name>
</gene>
<evidence type="ECO:0000256" key="7">
    <source>
        <dbReference type="PIRSR" id="PIRSR600246-3"/>
    </source>
</evidence>
<organism evidence="8 9">
    <name type="scientific">Pseudomonas orientalis</name>
    <dbReference type="NCBI Taxonomy" id="76758"/>
    <lineage>
        <taxon>Bacteria</taxon>
        <taxon>Pseudomonadati</taxon>
        <taxon>Pseudomonadota</taxon>
        <taxon>Gammaproteobacteria</taxon>
        <taxon>Pseudomonadales</taxon>
        <taxon>Pseudomonadaceae</taxon>
        <taxon>Pseudomonas</taxon>
    </lineage>
</organism>
<dbReference type="InterPro" id="IPR000246">
    <property type="entry name" value="Peptidase_T2"/>
</dbReference>
<evidence type="ECO:0000313" key="9">
    <source>
        <dbReference type="Proteomes" id="UP000293369"/>
    </source>
</evidence>
<dbReference type="InterPro" id="IPR029055">
    <property type="entry name" value="Ntn_hydrolases_N"/>
</dbReference>
<comment type="caution">
    <text evidence="8">The sequence shown here is derived from an EMBL/GenBank/DDBJ whole genome shotgun (WGS) entry which is preliminary data.</text>
</comment>
<accession>A0A4Q7CW88</accession>
<dbReference type="FunFam" id="3.60.20.30:FF:000001">
    <property type="entry name" value="Isoaspartyl peptidase/L-asparaginase"/>
    <property type="match status" value="1"/>
</dbReference>
<protein>
    <recommendedName>
        <fullName evidence="4">Isoaspartyl peptidase</fullName>
    </recommendedName>
</protein>
<evidence type="ECO:0000256" key="1">
    <source>
        <dbReference type="ARBA" id="ARBA00022670"/>
    </source>
</evidence>
<dbReference type="EMBL" id="SGFE01000033">
    <property type="protein sequence ID" value="RZI30566.1"/>
    <property type="molecule type" value="Genomic_DNA"/>
</dbReference>
<dbReference type="PANTHER" id="PTHR10188:SF6">
    <property type="entry name" value="N(4)-(BETA-N-ACETYLGLUCOSAMINYL)-L-ASPARAGINASE"/>
    <property type="match status" value="1"/>
</dbReference>
<dbReference type="GO" id="GO:0008233">
    <property type="term" value="F:peptidase activity"/>
    <property type="evidence" value="ECO:0007669"/>
    <property type="project" value="UniProtKB-KW"/>
</dbReference>
<feature type="binding site" evidence="6">
    <location>
        <begin position="228"/>
        <end position="231"/>
    </location>
    <ligand>
        <name>substrate</name>
    </ligand>
</feature>
<evidence type="ECO:0000256" key="3">
    <source>
        <dbReference type="ARBA" id="ARBA00022813"/>
    </source>
</evidence>
<dbReference type="Gene3D" id="3.60.20.30">
    <property type="entry name" value="(Glycosyl)asparaginase"/>
    <property type="match status" value="1"/>
</dbReference>
<evidence type="ECO:0000256" key="5">
    <source>
        <dbReference type="PIRSR" id="PIRSR600246-1"/>
    </source>
</evidence>
<dbReference type="SUPFAM" id="SSF56235">
    <property type="entry name" value="N-terminal nucleophile aminohydrolases (Ntn hydrolases)"/>
    <property type="match status" value="1"/>
</dbReference>
<keyword evidence="2" id="KW-0378">Hydrolase</keyword>
<sequence>MTSPIAIALHGGAGVLQAGVLSAEDENAVHASLLSALKAGLSILEEGGSALDAAQASVVELEECPWFNAGRGAVFTDKGDHEMDAAIMSGDNREAGAVAGIHFARNPIKAARAVLEHSDHVLLSGVGADQFVAAQALEHVDNAWFDTELRRRQWQAQRLNPQALSLEPGGIEKKFGTVGAVALDRSGQVAAATSTGGITNKRYGRIGDTPLIGAGTWADNRSAAISATGHGEFFIRCAVAHDIAARMRYTGARLRKACDQVVLGELKALGGNGGVVAVAPNGDTALVFNTPGMYRAWRDAEGGLHTAIYAAEDRLHVQEATT</sequence>
<feature type="site" description="Cleavage; by autolysis" evidence="7">
    <location>
        <begin position="176"/>
        <end position="177"/>
    </location>
</feature>
<keyword evidence="3" id="KW-0068">Autocatalytic cleavage</keyword>
<evidence type="ECO:0000256" key="6">
    <source>
        <dbReference type="PIRSR" id="PIRSR600246-2"/>
    </source>
</evidence>
<dbReference type="CDD" id="cd04701">
    <property type="entry name" value="Asparaginase_2"/>
    <property type="match status" value="1"/>
</dbReference>
<keyword evidence="1" id="KW-0645">Protease</keyword>
<feature type="active site" description="Nucleophile" evidence="5">
    <location>
        <position position="177"/>
    </location>
</feature>
<dbReference type="AlphaFoldDB" id="A0A4Q7CW88"/>
<dbReference type="RefSeq" id="WP_065895552.1">
    <property type="nucleotide sequence ID" value="NZ_CAXAOR010000006.1"/>
</dbReference>
<dbReference type="GO" id="GO:0016811">
    <property type="term" value="F:hydrolase activity, acting on carbon-nitrogen (but not peptide) bonds, in linear amides"/>
    <property type="evidence" value="ECO:0007669"/>
    <property type="project" value="UniProtKB-ARBA"/>
</dbReference>
<dbReference type="Pfam" id="PF01112">
    <property type="entry name" value="Asparaginase_2"/>
    <property type="match status" value="1"/>
</dbReference>
<dbReference type="PANTHER" id="PTHR10188">
    <property type="entry name" value="L-ASPARAGINASE"/>
    <property type="match status" value="1"/>
</dbReference>
<dbReference type="GO" id="GO:0006508">
    <property type="term" value="P:proteolysis"/>
    <property type="evidence" value="ECO:0007669"/>
    <property type="project" value="UniProtKB-KW"/>
</dbReference>
<reference evidence="8 9" key="1">
    <citation type="submission" date="2019-02" db="EMBL/GenBank/DDBJ databases">
        <title>Pseudomonas spp from wheat grain.</title>
        <authorList>
            <person name="Cho G.-S."/>
            <person name="Franz C.M.A.P."/>
        </authorList>
    </citation>
    <scope>NUCLEOTIDE SEQUENCE [LARGE SCALE GENOMIC DNA]</scope>
    <source>
        <strain evidence="8 9">133NRW</strain>
    </source>
</reference>
<name>A0A4Q7CW88_9PSED</name>